<dbReference type="Proteomes" id="UP001221898">
    <property type="component" value="Unassembled WGS sequence"/>
</dbReference>
<reference evidence="1" key="1">
    <citation type="journal article" date="2023" name="Science">
        <title>Genome structures resolve the early diversification of teleost fishes.</title>
        <authorList>
            <person name="Parey E."/>
            <person name="Louis A."/>
            <person name="Montfort J."/>
            <person name="Bouchez O."/>
            <person name="Roques C."/>
            <person name="Iampietro C."/>
            <person name="Lluch J."/>
            <person name="Castinel A."/>
            <person name="Donnadieu C."/>
            <person name="Desvignes T."/>
            <person name="Floi Bucao C."/>
            <person name="Jouanno E."/>
            <person name="Wen M."/>
            <person name="Mejri S."/>
            <person name="Dirks R."/>
            <person name="Jansen H."/>
            <person name="Henkel C."/>
            <person name="Chen W.J."/>
            <person name="Zahm M."/>
            <person name="Cabau C."/>
            <person name="Klopp C."/>
            <person name="Thompson A.W."/>
            <person name="Robinson-Rechavi M."/>
            <person name="Braasch I."/>
            <person name="Lecointre G."/>
            <person name="Bobe J."/>
            <person name="Postlethwait J.H."/>
            <person name="Berthelot C."/>
            <person name="Roest Crollius H."/>
            <person name="Guiguen Y."/>
        </authorList>
    </citation>
    <scope>NUCLEOTIDE SEQUENCE</scope>
    <source>
        <strain evidence="1">NC1722</strain>
    </source>
</reference>
<accession>A0AAD7RR10</accession>
<dbReference type="AlphaFoldDB" id="A0AAD7RR10"/>
<gene>
    <name evidence="1" type="ORF">AAFF_G00129750</name>
</gene>
<comment type="caution">
    <text evidence="1">The sequence shown here is derived from an EMBL/GenBank/DDBJ whole genome shotgun (WGS) entry which is preliminary data.</text>
</comment>
<protein>
    <submittedName>
        <fullName evidence="1">Uncharacterized protein</fullName>
    </submittedName>
</protein>
<name>A0AAD7RR10_9TELE</name>
<evidence type="ECO:0000313" key="2">
    <source>
        <dbReference type="Proteomes" id="UP001221898"/>
    </source>
</evidence>
<keyword evidence="2" id="KW-1185">Reference proteome</keyword>
<dbReference type="EMBL" id="JAINUG010000190">
    <property type="protein sequence ID" value="KAJ8388742.1"/>
    <property type="molecule type" value="Genomic_DNA"/>
</dbReference>
<organism evidence="1 2">
    <name type="scientific">Aldrovandia affinis</name>
    <dbReference type="NCBI Taxonomy" id="143900"/>
    <lineage>
        <taxon>Eukaryota</taxon>
        <taxon>Metazoa</taxon>
        <taxon>Chordata</taxon>
        <taxon>Craniata</taxon>
        <taxon>Vertebrata</taxon>
        <taxon>Euteleostomi</taxon>
        <taxon>Actinopterygii</taxon>
        <taxon>Neopterygii</taxon>
        <taxon>Teleostei</taxon>
        <taxon>Notacanthiformes</taxon>
        <taxon>Halosauridae</taxon>
        <taxon>Aldrovandia</taxon>
    </lineage>
</organism>
<sequence>MATPLLAEMHSTRALFSILNKPSPVEETREHSSVVCSDLRHHQSTDLCHASLAPATAFGSYTFSYESPRKPSSITTVV</sequence>
<proteinExistence type="predicted"/>
<evidence type="ECO:0000313" key="1">
    <source>
        <dbReference type="EMBL" id="KAJ8388742.1"/>
    </source>
</evidence>